<comment type="caution">
    <text evidence="1">The sequence shown here is derived from an EMBL/GenBank/DDBJ whole genome shotgun (WGS) entry which is preliminary data.</text>
</comment>
<dbReference type="AlphaFoldDB" id="A0A3S5AIQ2"/>
<protein>
    <submittedName>
        <fullName evidence="1">Uncharacterized protein</fullName>
    </submittedName>
</protein>
<name>A0A3S5AIQ2_9PLAT</name>
<organism evidence="1 2">
    <name type="scientific">Protopolystoma xenopodis</name>
    <dbReference type="NCBI Taxonomy" id="117903"/>
    <lineage>
        <taxon>Eukaryota</taxon>
        <taxon>Metazoa</taxon>
        <taxon>Spiralia</taxon>
        <taxon>Lophotrochozoa</taxon>
        <taxon>Platyhelminthes</taxon>
        <taxon>Monogenea</taxon>
        <taxon>Polyopisthocotylea</taxon>
        <taxon>Polystomatidea</taxon>
        <taxon>Polystomatidae</taxon>
        <taxon>Protopolystoma</taxon>
    </lineage>
</organism>
<proteinExistence type="predicted"/>
<evidence type="ECO:0000313" key="1">
    <source>
        <dbReference type="EMBL" id="VEL21189.1"/>
    </source>
</evidence>
<reference evidence="1" key="1">
    <citation type="submission" date="2018-11" db="EMBL/GenBank/DDBJ databases">
        <authorList>
            <consortium name="Pathogen Informatics"/>
        </authorList>
    </citation>
    <scope>NUCLEOTIDE SEQUENCE</scope>
</reference>
<evidence type="ECO:0000313" key="2">
    <source>
        <dbReference type="Proteomes" id="UP000784294"/>
    </source>
</evidence>
<dbReference type="Proteomes" id="UP000784294">
    <property type="component" value="Unassembled WGS sequence"/>
</dbReference>
<accession>A0A3S5AIQ2</accession>
<keyword evidence="2" id="KW-1185">Reference proteome</keyword>
<gene>
    <name evidence="1" type="ORF">PXEA_LOCUS14629</name>
</gene>
<sequence>MLLSMTRYHLFLARSLPVPPTEITSVSNRDTPFKYQETALRGVTSSYHLPRFPTKRTTRHGMRPNRIERDLIQLQPDVDELLRRGELICVSKIDLTLSTTAHDLSIRFAKMQDEVKFPTYNVITIFF</sequence>
<dbReference type="EMBL" id="CAAALY010050044">
    <property type="protein sequence ID" value="VEL21189.1"/>
    <property type="molecule type" value="Genomic_DNA"/>
</dbReference>